<dbReference type="HOGENOM" id="CLU_2420137_0_0_2"/>
<organism evidence="2 3">
    <name type="scientific">Natronomonas pharaonis (strain ATCC 35678 / DSM 2160 / CIP 103997 / JCM 8858 / NBRC 14720 / NCIMB 2260 / Gabara)</name>
    <name type="common">Halobacterium pharaonis</name>
    <dbReference type="NCBI Taxonomy" id="348780"/>
    <lineage>
        <taxon>Archaea</taxon>
        <taxon>Methanobacteriati</taxon>
        <taxon>Methanobacteriota</taxon>
        <taxon>Stenosarchaea group</taxon>
        <taxon>Halobacteria</taxon>
        <taxon>Halobacteriales</taxon>
        <taxon>Natronomonadaceae</taxon>
        <taxon>Natronomonas</taxon>
    </lineage>
</organism>
<reference evidence="2 3" key="1">
    <citation type="journal article" date="2005" name="Genome Res.">
        <title>Living with two extremes: conclusions from the genome sequence of Natronomonas pharaonis.</title>
        <authorList>
            <person name="Falb M."/>
            <person name="Pfeiffer F."/>
            <person name="Palm P."/>
            <person name="Rodewald K."/>
            <person name="Hickmann V."/>
            <person name="Tittor J."/>
            <person name="Oesterhelt D."/>
        </authorList>
    </citation>
    <scope>NUCLEOTIDE SEQUENCE [LARGE SCALE GENOMIC DNA]</scope>
    <source>
        <strain evidence="3">ATCC 35678 / DSM 2160 / CIP 103997 / JCM 8858 / NBRC 14720 / NCIMB 2260 / Gabara</strain>
    </source>
</reference>
<dbReference type="EnsemblBacteria" id="CAI50001">
    <property type="protein sequence ID" value="CAI50001"/>
    <property type="gene ID" value="NP_3820A"/>
</dbReference>
<proteinExistence type="predicted"/>
<feature type="domain" description="HTH iclR-type" evidence="1">
    <location>
        <begin position="20"/>
        <end position="62"/>
    </location>
</feature>
<evidence type="ECO:0000259" key="1">
    <source>
        <dbReference type="Pfam" id="PF09339"/>
    </source>
</evidence>
<keyword evidence="3" id="KW-1185">Reference proteome</keyword>
<sequence length="91" mass="10349">MATNHSPVRIDDQLHPADERILEYFAEEPPDYVPLAANRLGMHLGYVERRVETLVENGLLEPVSQERIYTITDRGQRCVESETALRADGGR</sequence>
<dbReference type="GO" id="GO:0003677">
    <property type="term" value="F:DNA binding"/>
    <property type="evidence" value="ECO:0007669"/>
    <property type="project" value="InterPro"/>
</dbReference>
<dbReference type="InterPro" id="IPR036388">
    <property type="entry name" value="WH-like_DNA-bd_sf"/>
</dbReference>
<dbReference type="InterPro" id="IPR005471">
    <property type="entry name" value="Tscrpt_reg_IclR_N"/>
</dbReference>
<gene>
    <name evidence="2" type="ordered locus">NP_3820A</name>
</gene>
<dbReference type="SUPFAM" id="SSF46785">
    <property type="entry name" value="Winged helix' DNA-binding domain"/>
    <property type="match status" value="1"/>
</dbReference>
<evidence type="ECO:0000313" key="3">
    <source>
        <dbReference type="Proteomes" id="UP000002698"/>
    </source>
</evidence>
<name>A0A1U7EXQ3_NATPD</name>
<dbReference type="InterPro" id="IPR036390">
    <property type="entry name" value="WH_DNA-bd_sf"/>
</dbReference>
<dbReference type="Proteomes" id="UP000002698">
    <property type="component" value="Chromosome"/>
</dbReference>
<dbReference type="eggNOG" id="arCOG03924">
    <property type="taxonomic scope" value="Archaea"/>
</dbReference>
<dbReference type="GO" id="GO:0006355">
    <property type="term" value="P:regulation of DNA-templated transcription"/>
    <property type="evidence" value="ECO:0007669"/>
    <property type="project" value="InterPro"/>
</dbReference>
<dbReference type="KEGG" id="nph:NP_3820A"/>
<dbReference type="Pfam" id="PF09339">
    <property type="entry name" value="HTH_IclR"/>
    <property type="match status" value="1"/>
</dbReference>
<dbReference type="GeneID" id="3701873"/>
<dbReference type="Gene3D" id="1.10.10.10">
    <property type="entry name" value="Winged helix-like DNA-binding domain superfamily/Winged helix DNA-binding domain"/>
    <property type="match status" value="1"/>
</dbReference>
<accession>A0A1U7EXQ3</accession>
<dbReference type="AlphaFoldDB" id="A0A1U7EXQ3"/>
<protein>
    <submittedName>
        <fullName evidence="2">Homolog to phage PhiH1 repressor protein</fullName>
    </submittedName>
</protein>
<dbReference type="OrthoDB" id="285635at2157"/>
<evidence type="ECO:0000313" key="2">
    <source>
        <dbReference type="EMBL" id="CAI50001.1"/>
    </source>
</evidence>
<dbReference type="EMBL" id="CR936257">
    <property type="protein sequence ID" value="CAI50001.1"/>
    <property type="molecule type" value="Genomic_DNA"/>
</dbReference>
<dbReference type="RefSeq" id="WP_011323618.1">
    <property type="nucleotide sequence ID" value="NC_007426.1"/>
</dbReference>
<dbReference type="STRING" id="348780.NP_3820A"/>